<gene>
    <name evidence="1" type="ORF">OEIGOIKO_02538</name>
</gene>
<evidence type="ECO:0000313" key="2">
    <source>
        <dbReference type="Proteomes" id="UP000287830"/>
    </source>
</evidence>
<name>A0A7U9KSU8_9ACTN</name>
<sequence>MDRTALDALAARMKESGTPDREQVFRELREQGMSPIETIYVAARVFDMSLPEAKSAIYESPAWRDQGADWRRLQDEAAESAGDSSH</sequence>
<dbReference type="GeneID" id="95621509"/>
<accession>A0A7U9KSU8</accession>
<comment type="caution">
    <text evidence="1">The sequence shown here is derived from an EMBL/GenBank/DDBJ whole genome shotgun (WGS) entry which is preliminary data.</text>
</comment>
<dbReference type="Proteomes" id="UP000287830">
    <property type="component" value="Unassembled WGS sequence"/>
</dbReference>
<dbReference type="OrthoDB" id="4295187at2"/>
<dbReference type="EMBL" id="BHZC01000001">
    <property type="protein sequence ID" value="GCD34799.1"/>
    <property type="molecule type" value="Genomic_DNA"/>
</dbReference>
<reference evidence="1 2" key="1">
    <citation type="submission" date="2018-11" db="EMBL/GenBank/DDBJ databases">
        <title>Whole genome sequence of Streptomyces chrestomyceticus NBRC 13444(T).</title>
        <authorList>
            <person name="Komaki H."/>
            <person name="Tamura T."/>
        </authorList>
    </citation>
    <scope>NUCLEOTIDE SEQUENCE [LARGE SCALE GENOMIC DNA]</scope>
    <source>
        <strain evidence="1 2">NBRC 13444</strain>
    </source>
</reference>
<organism evidence="1 2">
    <name type="scientific">Streptomyces chrestomyceticus JCM 4735</name>
    <dbReference type="NCBI Taxonomy" id="1306181"/>
    <lineage>
        <taxon>Bacteria</taxon>
        <taxon>Bacillati</taxon>
        <taxon>Actinomycetota</taxon>
        <taxon>Actinomycetes</taxon>
        <taxon>Kitasatosporales</taxon>
        <taxon>Streptomycetaceae</taxon>
        <taxon>Streptomyces</taxon>
    </lineage>
</organism>
<protein>
    <submittedName>
        <fullName evidence="1">Uncharacterized protein</fullName>
    </submittedName>
</protein>
<evidence type="ECO:0000313" key="1">
    <source>
        <dbReference type="EMBL" id="GCD34799.1"/>
    </source>
</evidence>
<proteinExistence type="predicted"/>
<dbReference type="AlphaFoldDB" id="A0A7U9KSU8"/>
<dbReference type="RefSeq" id="WP_125044927.1">
    <property type="nucleotide sequence ID" value="NZ_BHZC01000001.1"/>
</dbReference>